<dbReference type="InterPro" id="IPR042100">
    <property type="entry name" value="Bug_dom1"/>
</dbReference>
<reference evidence="3 4" key="1">
    <citation type="submission" date="2017-01" db="EMBL/GenBank/DDBJ databases">
        <authorList>
            <person name="Mah S.A."/>
            <person name="Swanson W.J."/>
            <person name="Moy G.W."/>
            <person name="Vacquier V.D."/>
        </authorList>
    </citation>
    <scope>NUCLEOTIDE SEQUENCE [LARGE SCALE GENOMIC DNA]</scope>
    <source>
        <strain evidence="3 4">DCY110</strain>
    </source>
</reference>
<dbReference type="KEGG" id="rhy:RD110_22660"/>
<evidence type="ECO:0000256" key="2">
    <source>
        <dbReference type="SAM" id="SignalP"/>
    </source>
</evidence>
<gene>
    <name evidence="3" type="ORF">RD110_22660</name>
</gene>
<dbReference type="PANTHER" id="PTHR42928">
    <property type="entry name" value="TRICARBOXYLATE-BINDING PROTEIN"/>
    <property type="match status" value="1"/>
</dbReference>
<accession>A0A1P8K0X3</accession>
<dbReference type="Gene3D" id="3.40.190.150">
    <property type="entry name" value="Bordetella uptake gene, domain 1"/>
    <property type="match status" value="1"/>
</dbReference>
<evidence type="ECO:0000313" key="3">
    <source>
        <dbReference type="EMBL" id="APW39660.1"/>
    </source>
</evidence>
<dbReference type="AlphaFoldDB" id="A0A1P8K0X3"/>
<proteinExistence type="inferred from homology"/>
<keyword evidence="2" id="KW-0732">Signal</keyword>
<dbReference type="SUPFAM" id="SSF53850">
    <property type="entry name" value="Periplasmic binding protein-like II"/>
    <property type="match status" value="1"/>
</dbReference>
<sequence>MKPLRTFLPAAFLSLATTFSTLPALAADFPNHPIEMVVPSSAGGGTDVMARLFGETAKKYLNQPIVVSNKPGASGAIGMGEVQRAPADGYKIAVLISELAIIPHLGMTKLTVADFIPLGRLNGDPGLIAVRAESPYKTIEDLLEQSKKQPGSVSMGNAGTGSIWHLAAAAVEDKTGVKFNHVPYQGAAPSVAALVGGHVDAITVSPAEIGQFVVAGKVRVLVSMADRRLAAPYDKIETFKEKGIDLVVGTWRGLGVPLNTPAETVQVLRDVTRKVAEDPAFKEGLTRGNLLPAYMDGEQFQAFMASQSAYFKKLTAALNLQK</sequence>
<name>A0A1P8K0X3_9BURK</name>
<protein>
    <submittedName>
        <fullName evidence="3">ABC transporter substrate-binding protein</fullName>
    </submittedName>
</protein>
<dbReference type="EMBL" id="CP019236">
    <property type="protein sequence ID" value="APW39660.1"/>
    <property type="molecule type" value="Genomic_DNA"/>
</dbReference>
<dbReference type="InterPro" id="IPR005064">
    <property type="entry name" value="BUG"/>
</dbReference>
<organism evidence="3 4">
    <name type="scientific">Rhodoferax koreensis</name>
    <dbReference type="NCBI Taxonomy" id="1842727"/>
    <lineage>
        <taxon>Bacteria</taxon>
        <taxon>Pseudomonadati</taxon>
        <taxon>Pseudomonadota</taxon>
        <taxon>Betaproteobacteria</taxon>
        <taxon>Burkholderiales</taxon>
        <taxon>Comamonadaceae</taxon>
        <taxon>Rhodoferax</taxon>
    </lineage>
</organism>
<evidence type="ECO:0000256" key="1">
    <source>
        <dbReference type="ARBA" id="ARBA00006987"/>
    </source>
</evidence>
<dbReference type="Pfam" id="PF03401">
    <property type="entry name" value="TctC"/>
    <property type="match status" value="1"/>
</dbReference>
<dbReference type="Proteomes" id="UP000186609">
    <property type="component" value="Chromosome"/>
</dbReference>
<evidence type="ECO:0000313" key="4">
    <source>
        <dbReference type="Proteomes" id="UP000186609"/>
    </source>
</evidence>
<dbReference type="OrthoDB" id="8678477at2"/>
<feature type="chain" id="PRO_5012456147" evidence="2">
    <location>
        <begin position="27"/>
        <end position="322"/>
    </location>
</feature>
<dbReference type="PANTHER" id="PTHR42928:SF5">
    <property type="entry name" value="BLR1237 PROTEIN"/>
    <property type="match status" value="1"/>
</dbReference>
<keyword evidence="4" id="KW-1185">Reference proteome</keyword>
<dbReference type="CDD" id="cd07012">
    <property type="entry name" value="PBP2_Bug_TTT"/>
    <property type="match status" value="1"/>
</dbReference>
<feature type="signal peptide" evidence="2">
    <location>
        <begin position="1"/>
        <end position="26"/>
    </location>
</feature>
<comment type="similarity">
    <text evidence="1">Belongs to the UPF0065 (bug) family.</text>
</comment>
<dbReference type="RefSeq" id="WP_076202182.1">
    <property type="nucleotide sequence ID" value="NZ_CP019236.1"/>
</dbReference>
<dbReference type="PIRSF" id="PIRSF017082">
    <property type="entry name" value="YflP"/>
    <property type="match status" value="1"/>
</dbReference>
<dbReference type="Gene3D" id="3.40.190.10">
    <property type="entry name" value="Periplasmic binding protein-like II"/>
    <property type="match status" value="1"/>
</dbReference>
<dbReference type="STRING" id="1842727.RD110_22660"/>